<dbReference type="Proteomes" id="UP000324705">
    <property type="component" value="Chromosome 7A"/>
</dbReference>
<organism evidence="2 3">
    <name type="scientific">Triticum turgidum subsp. durum</name>
    <name type="common">Durum wheat</name>
    <name type="synonym">Triticum durum</name>
    <dbReference type="NCBI Taxonomy" id="4567"/>
    <lineage>
        <taxon>Eukaryota</taxon>
        <taxon>Viridiplantae</taxon>
        <taxon>Streptophyta</taxon>
        <taxon>Embryophyta</taxon>
        <taxon>Tracheophyta</taxon>
        <taxon>Spermatophyta</taxon>
        <taxon>Magnoliopsida</taxon>
        <taxon>Liliopsida</taxon>
        <taxon>Poales</taxon>
        <taxon>Poaceae</taxon>
        <taxon>BOP clade</taxon>
        <taxon>Pooideae</taxon>
        <taxon>Triticodae</taxon>
        <taxon>Triticeae</taxon>
        <taxon>Triticinae</taxon>
        <taxon>Triticum</taxon>
    </lineage>
</organism>
<keyword evidence="3" id="KW-1185">Reference proteome</keyword>
<sequence length="142" mass="14618">MDIEMLPPTAKDISFGSAFANGGTANGGTATGGNGSGSQAASSGKPQQELPALTHQYAEQYVYAYPAAPAYGGPPKPPPAYRYGYGYGGGGSGGPVKSNDDGESKTRQKPVTNMFVTETKSTSLLFACVTDPGCDCYFETHT</sequence>
<reference evidence="2 3" key="1">
    <citation type="submission" date="2017-09" db="EMBL/GenBank/DDBJ databases">
        <authorList>
            <consortium name="International Durum Wheat Genome Sequencing Consortium (IDWGSC)"/>
            <person name="Milanesi L."/>
        </authorList>
    </citation>
    <scope>NUCLEOTIDE SEQUENCE [LARGE SCALE GENOMIC DNA]</scope>
    <source>
        <strain evidence="3">cv. Svevo</strain>
    </source>
</reference>
<feature type="compositionally biased region" description="Low complexity" evidence="1">
    <location>
        <begin position="14"/>
        <end position="23"/>
    </location>
</feature>
<dbReference type="EMBL" id="LT934123">
    <property type="protein sequence ID" value="VAI71580.1"/>
    <property type="molecule type" value="Genomic_DNA"/>
</dbReference>
<accession>A0A9R1BKJ5</accession>
<name>A0A9R1BKJ5_TRITD</name>
<evidence type="ECO:0000313" key="2">
    <source>
        <dbReference type="EMBL" id="VAI71580.1"/>
    </source>
</evidence>
<gene>
    <name evidence="2" type="ORF">TRITD_7Av1G050410</name>
</gene>
<proteinExistence type="predicted"/>
<evidence type="ECO:0000256" key="1">
    <source>
        <dbReference type="SAM" id="MobiDB-lite"/>
    </source>
</evidence>
<dbReference type="AlphaFoldDB" id="A0A9R1BKJ5"/>
<protein>
    <submittedName>
        <fullName evidence="2">Uncharacterized protein</fullName>
    </submittedName>
</protein>
<dbReference type="Gramene" id="TRITD7Av1G050410.1">
    <property type="protein sequence ID" value="TRITD7Av1G050410.1"/>
    <property type="gene ID" value="TRITD7Av1G050410"/>
</dbReference>
<evidence type="ECO:0000313" key="3">
    <source>
        <dbReference type="Proteomes" id="UP000324705"/>
    </source>
</evidence>
<feature type="region of interest" description="Disordered" evidence="1">
    <location>
        <begin position="14"/>
        <end position="53"/>
    </location>
</feature>
<feature type="compositionally biased region" description="Gly residues" evidence="1">
    <location>
        <begin position="24"/>
        <end position="36"/>
    </location>
</feature>